<proteinExistence type="predicted"/>
<organism evidence="2 3">
    <name type="scientific">Malus baccata</name>
    <name type="common">Siberian crab apple</name>
    <name type="synonym">Pyrus baccata</name>
    <dbReference type="NCBI Taxonomy" id="106549"/>
    <lineage>
        <taxon>Eukaryota</taxon>
        <taxon>Viridiplantae</taxon>
        <taxon>Streptophyta</taxon>
        <taxon>Embryophyta</taxon>
        <taxon>Tracheophyta</taxon>
        <taxon>Spermatophyta</taxon>
        <taxon>Magnoliopsida</taxon>
        <taxon>eudicotyledons</taxon>
        <taxon>Gunneridae</taxon>
        <taxon>Pentapetalae</taxon>
        <taxon>rosids</taxon>
        <taxon>fabids</taxon>
        <taxon>Rosales</taxon>
        <taxon>Rosaceae</taxon>
        <taxon>Amygdaloideae</taxon>
        <taxon>Maleae</taxon>
        <taxon>Malus</taxon>
    </lineage>
</organism>
<protein>
    <submittedName>
        <fullName evidence="2">Uncharacterized protein</fullName>
    </submittedName>
</protein>
<comment type="caution">
    <text evidence="2">The sequence shown here is derived from an EMBL/GenBank/DDBJ whole genome shotgun (WGS) entry which is preliminary data.</text>
</comment>
<evidence type="ECO:0000313" key="2">
    <source>
        <dbReference type="EMBL" id="TQD97015.1"/>
    </source>
</evidence>
<dbReference type="AlphaFoldDB" id="A0A540ME83"/>
<evidence type="ECO:0000256" key="1">
    <source>
        <dbReference type="SAM" id="MobiDB-lite"/>
    </source>
</evidence>
<dbReference type="Proteomes" id="UP000315295">
    <property type="component" value="Unassembled WGS sequence"/>
</dbReference>
<evidence type="ECO:0000313" key="3">
    <source>
        <dbReference type="Proteomes" id="UP000315295"/>
    </source>
</evidence>
<dbReference type="EMBL" id="VIEB01000280">
    <property type="protein sequence ID" value="TQD97015.1"/>
    <property type="molecule type" value="Genomic_DNA"/>
</dbReference>
<name>A0A540ME83_MALBA</name>
<reference evidence="2 3" key="1">
    <citation type="journal article" date="2019" name="G3 (Bethesda)">
        <title>Sequencing of a Wild Apple (Malus baccata) Genome Unravels the Differences Between Cultivated and Wild Apple Species Regarding Disease Resistance and Cold Tolerance.</title>
        <authorList>
            <person name="Chen X."/>
        </authorList>
    </citation>
    <scope>NUCLEOTIDE SEQUENCE [LARGE SCALE GENOMIC DNA]</scope>
    <source>
        <strain evidence="3">cv. Shandingzi</strain>
        <tissue evidence="2">Leaves</tissue>
    </source>
</reference>
<feature type="region of interest" description="Disordered" evidence="1">
    <location>
        <begin position="47"/>
        <end position="72"/>
    </location>
</feature>
<gene>
    <name evidence="2" type="ORF">C1H46_017327</name>
</gene>
<accession>A0A540ME83</accession>
<keyword evidence="3" id="KW-1185">Reference proteome</keyword>
<sequence>MIDSTGELISASEFHRFDSKIKGRWELEVGEMGELDFWVVFGWRERGREGERGQREREREREKRMMKDRNWE</sequence>